<evidence type="ECO:0000256" key="6">
    <source>
        <dbReference type="ARBA" id="ARBA00023136"/>
    </source>
</evidence>
<evidence type="ECO:0000259" key="8">
    <source>
        <dbReference type="PROSITE" id="PS50928"/>
    </source>
</evidence>
<evidence type="ECO:0000256" key="1">
    <source>
        <dbReference type="ARBA" id="ARBA00004651"/>
    </source>
</evidence>
<protein>
    <submittedName>
        <fullName evidence="9">Sugar ABC transporter permease</fullName>
    </submittedName>
</protein>
<evidence type="ECO:0000313" key="9">
    <source>
        <dbReference type="EMBL" id="BBI31884.1"/>
    </source>
</evidence>
<sequence length="311" mass="34746">MRNTSVITPSTTQTATRQQKFSVYQLLLHIIFIITSILVIIPVILVLAVSFSDENSIFIEGYSFIPKKFSMDAYTYLWQDKMAILHAYGVSISVTVIGGIIGLLLTALFAYPISRRDFPLRNVFSFYVFFTILFGGGLVPWYMVFTNIIDVKDSMIALILPGLLMNGFNVLIMRTFFQNMVPPSLIESATIDGAGEFRIWWQIIMPLSLPVLATIGLFSTLGYWNDWFNSLIFVSDAKWYSLQYVMQKTLLDVQFLSQHSSSGGTSALLAAVPTETVRMAMAIIGAGPVVLAYPFFQRYLVQGLTIGAVKG</sequence>
<dbReference type="InterPro" id="IPR000515">
    <property type="entry name" value="MetI-like"/>
</dbReference>
<reference evidence="9 10" key="1">
    <citation type="submission" date="2019-01" db="EMBL/GenBank/DDBJ databases">
        <title>Complete genome sequence of Cohnella hallensis HS21 isolated from Korean fir (Abies koreana) rhizospheric soil.</title>
        <authorList>
            <person name="Jiang L."/>
            <person name="Kang S.W."/>
            <person name="Kim S."/>
            <person name="Jung J."/>
            <person name="Kim C.Y."/>
            <person name="Kim D.H."/>
            <person name="Kim S.W."/>
            <person name="Lee J."/>
        </authorList>
    </citation>
    <scope>NUCLEOTIDE SEQUENCE [LARGE SCALE GENOMIC DNA]</scope>
    <source>
        <strain evidence="9 10">HS21</strain>
    </source>
</reference>
<keyword evidence="10" id="KW-1185">Reference proteome</keyword>
<dbReference type="Gene3D" id="1.10.3720.10">
    <property type="entry name" value="MetI-like"/>
    <property type="match status" value="1"/>
</dbReference>
<dbReference type="KEGG" id="cohn:KCTCHS21_12830"/>
<dbReference type="Pfam" id="PF00528">
    <property type="entry name" value="BPD_transp_1"/>
    <property type="match status" value="1"/>
</dbReference>
<keyword evidence="6 7" id="KW-0472">Membrane</keyword>
<feature type="transmembrane region" description="Helical" evidence="7">
    <location>
        <begin position="198"/>
        <end position="224"/>
    </location>
</feature>
<feature type="transmembrane region" description="Helical" evidence="7">
    <location>
        <begin position="277"/>
        <end position="296"/>
    </location>
</feature>
<feature type="domain" description="ABC transmembrane type-1" evidence="8">
    <location>
        <begin position="88"/>
        <end position="281"/>
    </location>
</feature>
<evidence type="ECO:0000313" key="10">
    <source>
        <dbReference type="Proteomes" id="UP000289856"/>
    </source>
</evidence>
<dbReference type="EMBL" id="AP019400">
    <property type="protein sequence ID" value="BBI31884.1"/>
    <property type="molecule type" value="Genomic_DNA"/>
</dbReference>
<dbReference type="GO" id="GO:0005886">
    <property type="term" value="C:plasma membrane"/>
    <property type="evidence" value="ECO:0007669"/>
    <property type="project" value="UniProtKB-SubCell"/>
</dbReference>
<evidence type="ECO:0000256" key="7">
    <source>
        <dbReference type="RuleBase" id="RU363032"/>
    </source>
</evidence>
<gene>
    <name evidence="9" type="ORF">KCTCHS21_12830</name>
</gene>
<dbReference type="PANTHER" id="PTHR43744">
    <property type="entry name" value="ABC TRANSPORTER PERMEASE PROTEIN MG189-RELATED-RELATED"/>
    <property type="match status" value="1"/>
</dbReference>
<feature type="transmembrane region" description="Helical" evidence="7">
    <location>
        <begin position="85"/>
        <end position="111"/>
    </location>
</feature>
<feature type="transmembrane region" description="Helical" evidence="7">
    <location>
        <begin position="155"/>
        <end position="177"/>
    </location>
</feature>
<organism evidence="9 10">
    <name type="scientific">Cohnella abietis</name>
    <dbReference type="NCBI Taxonomy" id="2507935"/>
    <lineage>
        <taxon>Bacteria</taxon>
        <taxon>Bacillati</taxon>
        <taxon>Bacillota</taxon>
        <taxon>Bacilli</taxon>
        <taxon>Bacillales</taxon>
        <taxon>Paenibacillaceae</taxon>
        <taxon>Cohnella</taxon>
    </lineage>
</organism>
<proteinExistence type="inferred from homology"/>
<dbReference type="OrthoDB" id="9810086at2"/>
<evidence type="ECO:0000256" key="5">
    <source>
        <dbReference type="ARBA" id="ARBA00022989"/>
    </source>
</evidence>
<dbReference type="RefSeq" id="WP_130606008.1">
    <property type="nucleotide sequence ID" value="NZ_AP019400.1"/>
</dbReference>
<feature type="transmembrane region" description="Helical" evidence="7">
    <location>
        <begin position="123"/>
        <end position="143"/>
    </location>
</feature>
<accession>A0A3T1D1C0</accession>
<dbReference type="InterPro" id="IPR035906">
    <property type="entry name" value="MetI-like_sf"/>
</dbReference>
<keyword evidence="3" id="KW-1003">Cell membrane</keyword>
<dbReference type="PROSITE" id="PS50928">
    <property type="entry name" value="ABC_TM1"/>
    <property type="match status" value="1"/>
</dbReference>
<dbReference type="Proteomes" id="UP000289856">
    <property type="component" value="Chromosome"/>
</dbReference>
<keyword evidence="4 7" id="KW-0812">Transmembrane</keyword>
<dbReference type="CDD" id="cd06261">
    <property type="entry name" value="TM_PBP2"/>
    <property type="match status" value="1"/>
</dbReference>
<dbReference type="SUPFAM" id="SSF161098">
    <property type="entry name" value="MetI-like"/>
    <property type="match status" value="1"/>
</dbReference>
<feature type="transmembrane region" description="Helical" evidence="7">
    <location>
        <begin position="26"/>
        <end position="51"/>
    </location>
</feature>
<name>A0A3T1D1C0_9BACL</name>
<keyword evidence="2 7" id="KW-0813">Transport</keyword>
<evidence type="ECO:0000256" key="3">
    <source>
        <dbReference type="ARBA" id="ARBA00022475"/>
    </source>
</evidence>
<dbReference type="PANTHER" id="PTHR43744:SF9">
    <property type="entry name" value="POLYGALACTURONAN_RHAMNOGALACTURONAN TRANSPORT SYSTEM PERMEASE PROTEIN YTCP"/>
    <property type="match status" value="1"/>
</dbReference>
<evidence type="ECO:0000256" key="4">
    <source>
        <dbReference type="ARBA" id="ARBA00022692"/>
    </source>
</evidence>
<dbReference type="GO" id="GO:0055085">
    <property type="term" value="P:transmembrane transport"/>
    <property type="evidence" value="ECO:0007669"/>
    <property type="project" value="InterPro"/>
</dbReference>
<keyword evidence="5 7" id="KW-1133">Transmembrane helix</keyword>
<comment type="similarity">
    <text evidence="7">Belongs to the binding-protein-dependent transport system permease family.</text>
</comment>
<comment type="subcellular location">
    <subcellularLocation>
        <location evidence="1 7">Cell membrane</location>
        <topology evidence="1 7">Multi-pass membrane protein</topology>
    </subcellularLocation>
</comment>
<dbReference type="AlphaFoldDB" id="A0A3T1D1C0"/>
<evidence type="ECO:0000256" key="2">
    <source>
        <dbReference type="ARBA" id="ARBA00022448"/>
    </source>
</evidence>